<dbReference type="Proteomes" id="UP000242164">
    <property type="component" value="Unassembled WGS sequence"/>
</dbReference>
<dbReference type="RefSeq" id="WP_095206564.1">
    <property type="nucleotide sequence ID" value="NZ_CP024101.1"/>
</dbReference>
<accession>A0AAX2CGB1</accession>
<evidence type="ECO:0000313" key="2">
    <source>
        <dbReference type="Proteomes" id="UP000242164"/>
    </source>
</evidence>
<proteinExistence type="predicted"/>
<sequence length="41" mass="4605">MKCMCRNDKKAEVFVLGGVLEQRDGILLHPDIDIPNGIPIR</sequence>
<gene>
    <name evidence="1" type="ORF">BCB44BAC_01746</name>
</gene>
<dbReference type="AlphaFoldDB" id="A0AAX2CGB1"/>
<dbReference type="EMBL" id="FMIK01000023">
    <property type="protein sequence ID" value="SCL90602.1"/>
    <property type="molecule type" value="Genomic_DNA"/>
</dbReference>
<name>A0AAX2CGB1_9BACI</name>
<evidence type="ECO:0000313" key="1">
    <source>
        <dbReference type="EMBL" id="SCL90602.1"/>
    </source>
</evidence>
<protein>
    <submittedName>
        <fullName evidence="1">Uncharacterized protein</fullName>
    </submittedName>
</protein>
<organism evidence="1 2">
    <name type="scientific">Bacillus cytotoxicus</name>
    <dbReference type="NCBI Taxonomy" id="580165"/>
    <lineage>
        <taxon>Bacteria</taxon>
        <taxon>Bacillati</taxon>
        <taxon>Bacillota</taxon>
        <taxon>Bacilli</taxon>
        <taxon>Bacillales</taxon>
        <taxon>Bacillaceae</taxon>
        <taxon>Bacillus</taxon>
        <taxon>Bacillus cereus group</taxon>
    </lineage>
</organism>
<comment type="caution">
    <text evidence="1">The sequence shown here is derived from an EMBL/GenBank/DDBJ whole genome shotgun (WGS) entry which is preliminary data.</text>
</comment>
<reference evidence="1 2" key="1">
    <citation type="submission" date="2016-08" db="EMBL/GenBank/DDBJ databases">
        <authorList>
            <person name="Loux V."/>
            <person name="Rue O."/>
        </authorList>
    </citation>
    <scope>NUCLEOTIDE SEQUENCE [LARGE SCALE GENOMIC DNA]</scope>
    <source>
        <strain evidence="1 2">AFSSA_08CEB44bac</strain>
    </source>
</reference>